<feature type="compositionally biased region" description="Polar residues" evidence="6">
    <location>
        <begin position="641"/>
        <end position="662"/>
    </location>
</feature>
<keyword evidence="9" id="KW-1185">Reference proteome</keyword>
<feature type="compositionally biased region" description="Low complexity" evidence="6">
    <location>
        <begin position="667"/>
        <end position="686"/>
    </location>
</feature>
<comment type="caution">
    <text evidence="8">The sequence shown here is derived from an EMBL/GenBank/DDBJ whole genome shotgun (WGS) entry which is preliminary data.</text>
</comment>
<keyword evidence="3" id="KW-0007">Acetylation</keyword>
<evidence type="ECO:0000256" key="4">
    <source>
        <dbReference type="ARBA" id="ARBA00062892"/>
    </source>
</evidence>
<feature type="region of interest" description="Disordered" evidence="6">
    <location>
        <begin position="274"/>
        <end position="327"/>
    </location>
</feature>
<dbReference type="PROSITE" id="PS51391">
    <property type="entry name" value="CID"/>
    <property type="match status" value="1"/>
</dbReference>
<keyword evidence="1" id="KW-0488">Methylation</keyword>
<evidence type="ECO:0000256" key="1">
    <source>
        <dbReference type="ARBA" id="ARBA00022481"/>
    </source>
</evidence>
<dbReference type="Proteomes" id="UP000820818">
    <property type="component" value="Linkage Group LG3"/>
</dbReference>
<dbReference type="EMBL" id="WJBH02000003">
    <property type="protein sequence ID" value="KAI9560683.1"/>
    <property type="molecule type" value="Genomic_DNA"/>
</dbReference>
<dbReference type="SMART" id="SM00582">
    <property type="entry name" value="RPR"/>
    <property type="match status" value="1"/>
</dbReference>
<evidence type="ECO:0000256" key="2">
    <source>
        <dbReference type="ARBA" id="ARBA00022553"/>
    </source>
</evidence>
<dbReference type="Pfam" id="PF04818">
    <property type="entry name" value="CID"/>
    <property type="match status" value="1"/>
</dbReference>
<dbReference type="GO" id="GO:0031124">
    <property type="term" value="P:mRNA 3'-end processing"/>
    <property type="evidence" value="ECO:0007669"/>
    <property type="project" value="TreeGrafter"/>
</dbReference>
<accession>A0AAD5PWE8</accession>
<dbReference type="InterPro" id="IPR008942">
    <property type="entry name" value="ENTH_VHS"/>
</dbReference>
<dbReference type="FunFam" id="1.25.40.90:FF:000020">
    <property type="entry name" value="regulation of nuclear pre-mRNA domain-containing protein 2 isoform X1"/>
    <property type="match status" value="1"/>
</dbReference>
<comment type="subunit">
    <text evidence="4">Associates with the RNA polymerase II complex.</text>
</comment>
<evidence type="ECO:0000256" key="5">
    <source>
        <dbReference type="ARBA" id="ARBA00067342"/>
    </source>
</evidence>
<protein>
    <recommendedName>
        <fullName evidence="5">Regulation of nuclear pre-mRNA domain-containing protein 2</fullName>
    </recommendedName>
</protein>
<dbReference type="CDD" id="cd16981">
    <property type="entry name" value="CID_RPRD_like"/>
    <property type="match status" value="1"/>
</dbReference>
<evidence type="ECO:0000256" key="3">
    <source>
        <dbReference type="ARBA" id="ARBA00022990"/>
    </source>
</evidence>
<evidence type="ECO:0000313" key="9">
    <source>
        <dbReference type="Proteomes" id="UP000820818"/>
    </source>
</evidence>
<feature type="domain" description="CID" evidence="7">
    <location>
        <begin position="5"/>
        <end position="135"/>
    </location>
</feature>
<keyword evidence="2" id="KW-0597">Phosphoprotein</keyword>
<proteinExistence type="predicted"/>
<evidence type="ECO:0000259" key="7">
    <source>
        <dbReference type="PROSITE" id="PS51391"/>
    </source>
</evidence>
<feature type="region of interest" description="Disordered" evidence="6">
    <location>
        <begin position="641"/>
        <end position="699"/>
    </location>
</feature>
<feature type="region of interest" description="Disordered" evidence="6">
    <location>
        <begin position="403"/>
        <end position="424"/>
    </location>
</feature>
<evidence type="ECO:0000256" key="6">
    <source>
        <dbReference type="SAM" id="MobiDB-lite"/>
    </source>
</evidence>
<dbReference type="PANTHER" id="PTHR12460:SF40">
    <property type="entry name" value="REGULATION OF NUCLEAR PRE-MRNA DOMAIN-CONTAINING PROTEIN 2"/>
    <property type="match status" value="1"/>
</dbReference>
<gene>
    <name evidence="8" type="ORF">GHT06_011633</name>
</gene>
<feature type="region of interest" description="Disordered" evidence="6">
    <location>
        <begin position="558"/>
        <end position="577"/>
    </location>
</feature>
<dbReference type="SUPFAM" id="SSF48464">
    <property type="entry name" value="ENTH/VHS domain"/>
    <property type="match status" value="1"/>
</dbReference>
<sequence length="699" mass="77546">MAKNGNHFSESHFEKKLNNLKDTQESIQGLSAWCLSHKSDLHHIIKCWLKAIKKGKPEQCLTLFYLANDVIQHSKKKSLLDLVSAWEVALKEATPYAREEKVRSRVQRIFKIWEEREVYSTSFVHELSILLEDPVEIEEKSSVALNSDFETSQLVEKIHQCKTLEEDTDLKQRTLNESKVKITEVDALRASVKERRKTDDFFNEFDTSVGRMEEYVKALEVETRERASLLSFLEQADLFYETQRGEFKVVCTAYKQFGSRVKGVKRKLEEMMHTLPKTSEPNRAPSDTADAPSPTSSVGSDLVLPDPPVPASGTGGSHRKPQESRKSLGMDLDSRITSFLAGGSQGLTGSFLASPVKADSPVMQQSKPVLPASDPFPFYPGVNSSFSNLASLLVAPPPPPPPPPLMPPPVFQDLPKPEPPPPPPVSLLGQEPWLSSNPVHHPLPSRIPSWGMDDSLSDNGINNITIHHASAFFPSHDVDLRSGQRPIDHRNLISLTSGPDKYSPPPPISDTHDHVEPSIGEEEISSWLKDVLKAQEARERKPDDLNEQVLNLLDSFDRDKSNSLTSRDGPMAEGAPSGAKKIMSLVDSHHLYSSHNSRTPASKASFVCVEQPRKEIPVVKAEPPSKVPSLMATVLYPDPSSFTTAASDGSANRHQPFDQQSPRTHNHSSATTSSSSNPSSRGFTPSRFSRPPYPRGSRW</sequence>
<dbReference type="PANTHER" id="PTHR12460">
    <property type="entry name" value="CYCLIN-DEPENDENT KINASE INHIBITOR-RELATED PROTEIN"/>
    <property type="match status" value="1"/>
</dbReference>
<name>A0AAD5PWE8_9CRUS</name>
<dbReference type="Gene3D" id="6.10.250.2560">
    <property type="match status" value="1"/>
</dbReference>
<reference evidence="8 9" key="1">
    <citation type="submission" date="2022-05" db="EMBL/GenBank/DDBJ databases">
        <title>A multi-omics perspective on studying reproductive biology in Daphnia sinensis.</title>
        <authorList>
            <person name="Jia J."/>
        </authorList>
    </citation>
    <scope>NUCLEOTIDE SEQUENCE [LARGE SCALE GENOMIC DNA]</scope>
    <source>
        <strain evidence="8 9">WSL</strain>
    </source>
</reference>
<dbReference type="AlphaFoldDB" id="A0AAD5PWE8"/>
<dbReference type="GO" id="GO:0000993">
    <property type="term" value="F:RNA polymerase II complex binding"/>
    <property type="evidence" value="ECO:0007669"/>
    <property type="project" value="TreeGrafter"/>
</dbReference>
<dbReference type="InterPro" id="IPR006569">
    <property type="entry name" value="CID_dom"/>
</dbReference>
<evidence type="ECO:0000313" key="8">
    <source>
        <dbReference type="EMBL" id="KAI9560683.1"/>
    </source>
</evidence>
<dbReference type="Gene3D" id="1.25.40.90">
    <property type="match status" value="1"/>
</dbReference>
<organism evidence="8 9">
    <name type="scientific">Daphnia sinensis</name>
    <dbReference type="NCBI Taxonomy" id="1820382"/>
    <lineage>
        <taxon>Eukaryota</taxon>
        <taxon>Metazoa</taxon>
        <taxon>Ecdysozoa</taxon>
        <taxon>Arthropoda</taxon>
        <taxon>Crustacea</taxon>
        <taxon>Branchiopoda</taxon>
        <taxon>Diplostraca</taxon>
        <taxon>Cladocera</taxon>
        <taxon>Anomopoda</taxon>
        <taxon>Daphniidae</taxon>
        <taxon>Daphnia</taxon>
        <taxon>Daphnia similis group</taxon>
    </lineage>
</organism>